<dbReference type="Gene3D" id="2.60.40.790">
    <property type="match status" value="1"/>
</dbReference>
<reference evidence="6 7" key="1">
    <citation type="submission" date="2024-05" db="EMBL/GenBank/DDBJ databases">
        <title>A draft genome resource for the thread blight pathogen Marasmius tenuissimus strain MS-2.</title>
        <authorList>
            <person name="Yulfo-Soto G.E."/>
            <person name="Baruah I.K."/>
            <person name="Amoako-Attah I."/>
            <person name="Bukari Y."/>
            <person name="Meinhardt L.W."/>
            <person name="Bailey B.A."/>
            <person name="Cohen S.P."/>
        </authorList>
    </citation>
    <scope>NUCLEOTIDE SEQUENCE [LARGE SCALE GENOMIC DNA]</scope>
    <source>
        <strain evidence="6 7">MS-2</strain>
    </source>
</reference>
<evidence type="ECO:0008006" key="8">
    <source>
        <dbReference type="Google" id="ProtNLM"/>
    </source>
</evidence>
<name>A0ABR3AB23_9AGAR</name>
<dbReference type="InterPro" id="IPR031107">
    <property type="entry name" value="Small_HSP"/>
</dbReference>
<feature type="domain" description="SHSP" evidence="4">
    <location>
        <begin position="47"/>
        <end position="160"/>
    </location>
</feature>
<keyword evidence="7" id="KW-1185">Reference proteome</keyword>
<dbReference type="CDD" id="cd06464">
    <property type="entry name" value="ACD_sHsps-like"/>
    <property type="match status" value="1"/>
</dbReference>
<dbReference type="SUPFAM" id="SSF49764">
    <property type="entry name" value="HSP20-like chaperones"/>
    <property type="match status" value="1"/>
</dbReference>
<dbReference type="InterPro" id="IPR007052">
    <property type="entry name" value="CS_dom"/>
</dbReference>
<comment type="caution">
    <text evidence="6">The sequence shown here is derived from an EMBL/GenBank/DDBJ whole genome shotgun (WGS) entry which is preliminary data.</text>
</comment>
<evidence type="ECO:0000259" key="5">
    <source>
        <dbReference type="PROSITE" id="PS51203"/>
    </source>
</evidence>
<proteinExistence type="inferred from homology"/>
<dbReference type="PROSITE" id="PS01031">
    <property type="entry name" value="SHSP"/>
    <property type="match status" value="1"/>
</dbReference>
<sequence length="160" mass="17897">MSSSIYYYEPFYNFDRFFDEFFSRSGRNAPSNADGGQALQRQGSDTAVTQALKPRMDLHEDADKNTVTATFELPGLNKEDVQIDVHDGRLTITGETKISEEHNNDGYAVRERRFGKFSRTLRLPQGVNEDEIKAGLEDGVLTVSFPKAGKEAAPKKITIS</sequence>
<evidence type="ECO:0000256" key="1">
    <source>
        <dbReference type="ARBA" id="ARBA00023016"/>
    </source>
</evidence>
<dbReference type="EMBL" id="JBBXMP010000004">
    <property type="protein sequence ID" value="KAL0071175.1"/>
    <property type="molecule type" value="Genomic_DNA"/>
</dbReference>
<dbReference type="PROSITE" id="PS51203">
    <property type="entry name" value="CS"/>
    <property type="match status" value="1"/>
</dbReference>
<dbReference type="Proteomes" id="UP001437256">
    <property type="component" value="Unassembled WGS sequence"/>
</dbReference>
<evidence type="ECO:0000256" key="2">
    <source>
        <dbReference type="PROSITE-ProRule" id="PRU00285"/>
    </source>
</evidence>
<protein>
    <recommendedName>
        <fullName evidence="8">Small heat shock protein</fullName>
    </recommendedName>
</protein>
<comment type="similarity">
    <text evidence="2 3">Belongs to the small heat shock protein (HSP20) family.</text>
</comment>
<feature type="domain" description="CS" evidence="5">
    <location>
        <begin position="51"/>
        <end position="160"/>
    </location>
</feature>
<accession>A0ABR3AB23</accession>
<dbReference type="InterPro" id="IPR002068">
    <property type="entry name" value="A-crystallin/Hsp20_dom"/>
</dbReference>
<evidence type="ECO:0000313" key="7">
    <source>
        <dbReference type="Proteomes" id="UP001437256"/>
    </source>
</evidence>
<evidence type="ECO:0000313" key="6">
    <source>
        <dbReference type="EMBL" id="KAL0071175.1"/>
    </source>
</evidence>
<evidence type="ECO:0000256" key="3">
    <source>
        <dbReference type="RuleBase" id="RU003616"/>
    </source>
</evidence>
<dbReference type="Pfam" id="PF00011">
    <property type="entry name" value="HSP20"/>
    <property type="match status" value="1"/>
</dbReference>
<evidence type="ECO:0000259" key="4">
    <source>
        <dbReference type="PROSITE" id="PS01031"/>
    </source>
</evidence>
<gene>
    <name evidence="6" type="ORF">AAF712_001737</name>
</gene>
<keyword evidence="1" id="KW-0346">Stress response</keyword>
<organism evidence="6 7">
    <name type="scientific">Marasmius tenuissimus</name>
    <dbReference type="NCBI Taxonomy" id="585030"/>
    <lineage>
        <taxon>Eukaryota</taxon>
        <taxon>Fungi</taxon>
        <taxon>Dikarya</taxon>
        <taxon>Basidiomycota</taxon>
        <taxon>Agaricomycotina</taxon>
        <taxon>Agaricomycetes</taxon>
        <taxon>Agaricomycetidae</taxon>
        <taxon>Agaricales</taxon>
        <taxon>Marasmiineae</taxon>
        <taxon>Marasmiaceae</taxon>
        <taxon>Marasmius</taxon>
    </lineage>
</organism>
<dbReference type="InterPro" id="IPR008978">
    <property type="entry name" value="HSP20-like_chaperone"/>
</dbReference>
<dbReference type="PANTHER" id="PTHR11527">
    <property type="entry name" value="HEAT-SHOCK PROTEIN 20 FAMILY MEMBER"/>
    <property type="match status" value="1"/>
</dbReference>